<evidence type="ECO:0000256" key="4">
    <source>
        <dbReference type="ARBA" id="ARBA00022723"/>
    </source>
</evidence>
<keyword evidence="3 12" id="KW-0812">Transmembrane</keyword>
<evidence type="ECO:0000256" key="10">
    <source>
        <dbReference type="ARBA" id="ARBA00023157"/>
    </source>
</evidence>
<dbReference type="InterPro" id="IPR050450">
    <property type="entry name" value="COX15/CtaA_HemeA_synthase"/>
</dbReference>
<evidence type="ECO:0000256" key="8">
    <source>
        <dbReference type="ARBA" id="ARBA00023133"/>
    </source>
</evidence>
<evidence type="ECO:0000256" key="11">
    <source>
        <dbReference type="ARBA" id="ARBA00023444"/>
    </source>
</evidence>
<evidence type="ECO:0000256" key="6">
    <source>
        <dbReference type="ARBA" id="ARBA00023002"/>
    </source>
</evidence>
<evidence type="ECO:0000313" key="14">
    <source>
        <dbReference type="Proteomes" id="UP000286680"/>
    </source>
</evidence>
<feature type="transmembrane region" description="Helical" evidence="12">
    <location>
        <begin position="305"/>
        <end position="325"/>
    </location>
</feature>
<comment type="caution">
    <text evidence="13">The sequence shown here is derived from an EMBL/GenBank/DDBJ whole genome shotgun (WGS) entry which is preliminary data.</text>
</comment>
<gene>
    <name evidence="13" type="ORF">CWE23_05650</name>
</gene>
<sequence>MRTLVRISVVLAFCVIVLGSFTRLTEAGLGCPDWPGCYGFLSVPSKAEHIAQAEALYPDAPVEKDKAWNEMIHRYFAGALGLMILLIAVSAWFKKRVPSQKPTPVKLPTLLLGLVIFQAALGMWTVTMNLQPLIVMGHLLGGFSILSLLYLLKLRLEPYRVGGGDPELRRYRGLALFTLFVVLGQIALGGWVAANYAAVACTELPFCEGNWTANLDFSGAFSIPEASTYQFGAHDYDDRMTMHIVHRFGAIVTTLVVGWLLFKCWRKAVSGFFRQSLVVIGLLLILQIALGVSNVVFSLPLWVAVSHNAVGALLLLSLVALNYNLSRKA</sequence>
<name>A0AA94JE49_9GAMM</name>
<evidence type="ECO:0000256" key="9">
    <source>
        <dbReference type="ARBA" id="ARBA00023136"/>
    </source>
</evidence>
<comment type="pathway">
    <text evidence="11">Porphyrin-containing compound metabolism.</text>
</comment>
<keyword evidence="7" id="KW-0408">Iron</keyword>
<evidence type="ECO:0000256" key="12">
    <source>
        <dbReference type="SAM" id="Phobius"/>
    </source>
</evidence>
<evidence type="ECO:0000256" key="3">
    <source>
        <dbReference type="ARBA" id="ARBA00022692"/>
    </source>
</evidence>
<dbReference type="Proteomes" id="UP000286680">
    <property type="component" value="Unassembled WGS sequence"/>
</dbReference>
<protein>
    <submittedName>
        <fullName evidence="13">Cytochrome B</fullName>
    </submittedName>
</protein>
<keyword evidence="6" id="KW-0560">Oxidoreductase</keyword>
<dbReference type="InterPro" id="IPR003780">
    <property type="entry name" value="COX15/CtaA_fam"/>
</dbReference>
<dbReference type="AlphaFoldDB" id="A0AA94JE49"/>
<feature type="transmembrane region" description="Helical" evidence="12">
    <location>
        <begin position="75"/>
        <end position="93"/>
    </location>
</feature>
<evidence type="ECO:0000256" key="1">
    <source>
        <dbReference type="ARBA" id="ARBA00004141"/>
    </source>
</evidence>
<dbReference type="GO" id="GO:0046872">
    <property type="term" value="F:metal ion binding"/>
    <property type="evidence" value="ECO:0007669"/>
    <property type="project" value="UniProtKB-KW"/>
</dbReference>
<dbReference type="PANTHER" id="PTHR35457:SF1">
    <property type="entry name" value="HEME A SYNTHASE"/>
    <property type="match status" value="1"/>
</dbReference>
<keyword evidence="10" id="KW-1015">Disulfide bond</keyword>
<dbReference type="PANTHER" id="PTHR35457">
    <property type="entry name" value="HEME A SYNTHASE"/>
    <property type="match status" value="1"/>
</dbReference>
<dbReference type="GO" id="GO:0016020">
    <property type="term" value="C:membrane"/>
    <property type="evidence" value="ECO:0007669"/>
    <property type="project" value="UniProtKB-SubCell"/>
</dbReference>
<keyword evidence="2" id="KW-1003">Cell membrane</keyword>
<dbReference type="RefSeq" id="WP_126819713.1">
    <property type="nucleotide sequence ID" value="NZ_PIPS01000001.1"/>
</dbReference>
<keyword evidence="14" id="KW-1185">Reference proteome</keyword>
<dbReference type="Pfam" id="PF02628">
    <property type="entry name" value="COX15-CtaA"/>
    <property type="match status" value="1"/>
</dbReference>
<feature type="transmembrane region" description="Helical" evidence="12">
    <location>
        <begin position="277"/>
        <end position="299"/>
    </location>
</feature>
<organism evidence="13 14">
    <name type="scientific">Idiomarina aquatica</name>
    <dbReference type="NCBI Taxonomy" id="1327752"/>
    <lineage>
        <taxon>Bacteria</taxon>
        <taxon>Pseudomonadati</taxon>
        <taxon>Pseudomonadota</taxon>
        <taxon>Gammaproteobacteria</taxon>
        <taxon>Alteromonadales</taxon>
        <taxon>Idiomarinaceae</taxon>
        <taxon>Idiomarina</taxon>
    </lineage>
</organism>
<feature type="transmembrane region" description="Helical" evidence="12">
    <location>
        <begin position="244"/>
        <end position="265"/>
    </location>
</feature>
<dbReference type="EMBL" id="PIPS01000001">
    <property type="protein sequence ID" value="RUO45484.1"/>
    <property type="molecule type" value="Genomic_DNA"/>
</dbReference>
<feature type="transmembrane region" description="Helical" evidence="12">
    <location>
        <begin position="173"/>
        <end position="194"/>
    </location>
</feature>
<keyword evidence="4" id="KW-0479">Metal-binding</keyword>
<evidence type="ECO:0000256" key="5">
    <source>
        <dbReference type="ARBA" id="ARBA00022989"/>
    </source>
</evidence>
<comment type="subcellular location">
    <subcellularLocation>
        <location evidence="1">Membrane</location>
        <topology evidence="1">Multi-pass membrane protein</topology>
    </subcellularLocation>
</comment>
<proteinExistence type="predicted"/>
<reference evidence="14" key="1">
    <citation type="journal article" date="2018" name="Front. Microbiol.">
        <title>Genome-Based Analysis Reveals the Taxonomy and Diversity of the Family Idiomarinaceae.</title>
        <authorList>
            <person name="Liu Y."/>
            <person name="Lai Q."/>
            <person name="Shao Z."/>
        </authorList>
    </citation>
    <scope>NUCLEOTIDE SEQUENCE [LARGE SCALE GENOMIC DNA]</scope>
    <source>
        <strain evidence="14">SN-14</strain>
    </source>
</reference>
<accession>A0AA94JE49</accession>
<feature type="transmembrane region" description="Helical" evidence="12">
    <location>
        <begin position="133"/>
        <end position="152"/>
    </location>
</feature>
<keyword evidence="9 12" id="KW-0472">Membrane</keyword>
<evidence type="ECO:0000256" key="2">
    <source>
        <dbReference type="ARBA" id="ARBA00022475"/>
    </source>
</evidence>
<evidence type="ECO:0000313" key="13">
    <source>
        <dbReference type="EMBL" id="RUO45484.1"/>
    </source>
</evidence>
<keyword evidence="5 12" id="KW-1133">Transmembrane helix</keyword>
<feature type="transmembrane region" description="Helical" evidence="12">
    <location>
        <begin position="105"/>
        <end position="127"/>
    </location>
</feature>
<keyword evidence="8" id="KW-0350">Heme biosynthesis</keyword>
<dbReference type="GO" id="GO:0016491">
    <property type="term" value="F:oxidoreductase activity"/>
    <property type="evidence" value="ECO:0007669"/>
    <property type="project" value="UniProtKB-KW"/>
</dbReference>
<dbReference type="GO" id="GO:0006784">
    <property type="term" value="P:heme A biosynthetic process"/>
    <property type="evidence" value="ECO:0007669"/>
    <property type="project" value="InterPro"/>
</dbReference>
<evidence type="ECO:0000256" key="7">
    <source>
        <dbReference type="ARBA" id="ARBA00023004"/>
    </source>
</evidence>